<evidence type="ECO:0000313" key="11">
    <source>
        <dbReference type="EMBL" id="SEL11259.1"/>
    </source>
</evidence>
<keyword evidence="6" id="KW-1003">Cell membrane</keyword>
<sequence length="225" mass="25899">MSTATQSFDLVAYFSALATLELIAVVASLLYVLLAAKGSVLCWLAAIVSTILYTIIFYDVYLWMDSLLQVYYLLMALYGWLCWSKYKDSASLDAKPLAYSYWTIRQHTLCICILALLSIALGWLMANYTPTDFPYLDSATTLFAVFATYLLTQKVVENWLYFVVIDLVSIYLYIEKGLLPTAALFCCYVVLALYGYFQWRTLYRLQFRQQHNDLYLNSTNSNVLR</sequence>
<feature type="transmembrane region" description="Helical" evidence="10">
    <location>
        <begin position="41"/>
        <end position="64"/>
    </location>
</feature>
<name>A0A1H7MJK6_9GAMM</name>
<dbReference type="GO" id="GO:0005886">
    <property type="term" value="C:plasma membrane"/>
    <property type="evidence" value="ECO:0007669"/>
    <property type="project" value="UniProtKB-SubCell"/>
</dbReference>
<evidence type="ECO:0000256" key="4">
    <source>
        <dbReference type="ARBA" id="ARBA00017522"/>
    </source>
</evidence>
<evidence type="ECO:0000313" key="12">
    <source>
        <dbReference type="Proteomes" id="UP000199297"/>
    </source>
</evidence>
<evidence type="ECO:0000256" key="10">
    <source>
        <dbReference type="SAM" id="Phobius"/>
    </source>
</evidence>
<comment type="similarity">
    <text evidence="3">Belongs to the nicotinamide ribonucleoside (NR) uptake permease (TC 4.B.1) family.</text>
</comment>
<dbReference type="EMBL" id="FOBI01000006">
    <property type="protein sequence ID" value="SEL11259.1"/>
    <property type="molecule type" value="Genomic_DNA"/>
</dbReference>
<keyword evidence="9 10" id="KW-0472">Membrane</keyword>
<organism evidence="11 12">
    <name type="scientific">Colwellia chukchiensis</name>
    <dbReference type="NCBI Taxonomy" id="641665"/>
    <lineage>
        <taxon>Bacteria</taxon>
        <taxon>Pseudomonadati</taxon>
        <taxon>Pseudomonadota</taxon>
        <taxon>Gammaproteobacteria</taxon>
        <taxon>Alteromonadales</taxon>
        <taxon>Colwelliaceae</taxon>
        <taxon>Colwellia</taxon>
    </lineage>
</organism>
<dbReference type="AlphaFoldDB" id="A0A1H7MJK6"/>
<comment type="function">
    <text evidence="1">Required for nicotinamide riboside transport across the inner membrane.</text>
</comment>
<feature type="transmembrane region" description="Helical" evidence="10">
    <location>
        <begin position="180"/>
        <end position="199"/>
    </location>
</feature>
<dbReference type="RefSeq" id="WP_085284719.1">
    <property type="nucleotide sequence ID" value="NZ_FOBI01000006.1"/>
</dbReference>
<evidence type="ECO:0000256" key="7">
    <source>
        <dbReference type="ARBA" id="ARBA00022692"/>
    </source>
</evidence>
<proteinExistence type="inferred from homology"/>
<keyword evidence="12" id="KW-1185">Reference proteome</keyword>
<evidence type="ECO:0000256" key="6">
    <source>
        <dbReference type="ARBA" id="ARBA00022475"/>
    </source>
</evidence>
<protein>
    <recommendedName>
        <fullName evidence="4">Nicotinamide riboside transporter PnuC</fullName>
    </recommendedName>
</protein>
<keyword evidence="7 10" id="KW-0812">Transmembrane</keyword>
<evidence type="ECO:0000256" key="9">
    <source>
        <dbReference type="ARBA" id="ARBA00023136"/>
    </source>
</evidence>
<comment type="subcellular location">
    <subcellularLocation>
        <location evidence="2">Cell membrane</location>
        <topology evidence="2">Multi-pass membrane protein</topology>
    </subcellularLocation>
</comment>
<feature type="transmembrane region" description="Helical" evidence="10">
    <location>
        <begin position="70"/>
        <end position="86"/>
    </location>
</feature>
<dbReference type="NCBIfam" id="TIGR01528">
    <property type="entry name" value="NMN_trans_PnuC"/>
    <property type="match status" value="1"/>
</dbReference>
<dbReference type="Proteomes" id="UP000199297">
    <property type="component" value="Unassembled WGS sequence"/>
</dbReference>
<accession>A0A1H7MJK6</accession>
<dbReference type="STRING" id="641665.GCA_002104455_03205"/>
<dbReference type="PANTHER" id="PTHR36122">
    <property type="entry name" value="NICOTINAMIDE RIBOSIDE TRANSPORTER PNUC"/>
    <property type="match status" value="1"/>
</dbReference>
<dbReference type="GO" id="GO:0034257">
    <property type="term" value="F:nicotinamide riboside transmembrane transporter activity"/>
    <property type="evidence" value="ECO:0007669"/>
    <property type="project" value="InterPro"/>
</dbReference>
<evidence type="ECO:0000256" key="3">
    <source>
        <dbReference type="ARBA" id="ARBA00006669"/>
    </source>
</evidence>
<evidence type="ECO:0000256" key="8">
    <source>
        <dbReference type="ARBA" id="ARBA00022989"/>
    </source>
</evidence>
<feature type="transmembrane region" description="Helical" evidence="10">
    <location>
        <begin position="107"/>
        <end position="126"/>
    </location>
</feature>
<keyword evidence="5" id="KW-0813">Transport</keyword>
<reference evidence="12" key="1">
    <citation type="submission" date="2016-10" db="EMBL/GenBank/DDBJ databases">
        <authorList>
            <person name="Varghese N."/>
            <person name="Submissions S."/>
        </authorList>
    </citation>
    <scope>NUCLEOTIDE SEQUENCE [LARGE SCALE GENOMIC DNA]</scope>
    <source>
        <strain evidence="12">CGMCC 1.9127</strain>
    </source>
</reference>
<dbReference type="OrthoDB" id="9791248at2"/>
<evidence type="ECO:0000256" key="5">
    <source>
        <dbReference type="ARBA" id="ARBA00022448"/>
    </source>
</evidence>
<dbReference type="Pfam" id="PF04973">
    <property type="entry name" value="NMN_transporter"/>
    <property type="match status" value="1"/>
</dbReference>
<dbReference type="InterPro" id="IPR006419">
    <property type="entry name" value="NMN_transpt_PnuC"/>
</dbReference>
<gene>
    <name evidence="11" type="ORF">SAMN05216262_10629</name>
</gene>
<evidence type="ECO:0000256" key="1">
    <source>
        <dbReference type="ARBA" id="ARBA00002672"/>
    </source>
</evidence>
<dbReference type="PANTHER" id="PTHR36122:SF2">
    <property type="entry name" value="NICOTINAMIDE RIBOSIDE TRANSPORTER PNUC"/>
    <property type="match status" value="1"/>
</dbReference>
<evidence type="ECO:0000256" key="2">
    <source>
        <dbReference type="ARBA" id="ARBA00004651"/>
    </source>
</evidence>
<feature type="transmembrane region" description="Helical" evidence="10">
    <location>
        <begin position="12"/>
        <end position="34"/>
    </location>
</feature>
<keyword evidence="8 10" id="KW-1133">Transmembrane helix</keyword>